<dbReference type="GeneID" id="565734"/>
<dbReference type="PhylomeDB" id="E7F8P1"/>
<keyword evidence="5" id="KW-1185">Reference proteome</keyword>
<feature type="region of interest" description="Disordered" evidence="1">
    <location>
        <begin position="178"/>
        <end position="200"/>
    </location>
</feature>
<dbReference type="InterPro" id="IPR036869">
    <property type="entry name" value="J_dom_sf"/>
</dbReference>
<sequence>MAEVTGSVRNAVNKLSAFKTLLSLHHHPHGPVVDSRALCRKSNVCVHWCAADCVWALHNKHAQLYRPQISGCYTLVSAKHWCLLLRPVGSRLYSCRTADESSGLLHRSRTAYYDILKVSPNATHAQIKSAYYKQSFIYHPDRNRSEDAARQFALVAEAYNVLGSSSLRRRYDRGILTQKEVQSSGRPAAPPPPRRAPASGKTAHFDFDAFYQAHYGEQLQREKLQRLRQQQIQQRRMEMQKQWRREQITGVSVILLLLLGGVIINSLKS</sequence>
<dbReference type="SUPFAM" id="SSF46565">
    <property type="entry name" value="Chaperone J-domain"/>
    <property type="match status" value="1"/>
</dbReference>
<dbReference type="CTD" id="565734"/>
<dbReference type="PROSITE" id="PS50076">
    <property type="entry name" value="DNAJ_2"/>
    <property type="match status" value="1"/>
</dbReference>
<dbReference type="PANTHER" id="PTHR44873">
    <property type="entry name" value="DNAJ HOMOLOG SUBFAMILY C MEMBER 30, MITOCHONDRIAL"/>
    <property type="match status" value="1"/>
</dbReference>
<evidence type="ECO:0000313" key="5">
    <source>
        <dbReference type="Proteomes" id="UP000000437"/>
    </source>
</evidence>
<evidence type="ECO:0000313" key="7">
    <source>
        <dbReference type="ZFIN" id="ZDB-GENE-131121-532"/>
    </source>
</evidence>
<dbReference type="Proteomes" id="UP000000437">
    <property type="component" value="Chromosome 15"/>
</dbReference>
<dbReference type="InterPro" id="IPR001623">
    <property type="entry name" value="DnaJ_domain"/>
</dbReference>
<dbReference type="AlphaFoldDB" id="E7F8P1"/>
<accession>E7F8P1</accession>
<dbReference type="Gene3D" id="1.10.287.110">
    <property type="entry name" value="DnaJ domain"/>
    <property type="match status" value="1"/>
</dbReference>
<keyword evidence="8" id="KW-1267">Proteomics identification</keyword>
<evidence type="ECO:0000259" key="3">
    <source>
        <dbReference type="PROSITE" id="PS50076"/>
    </source>
</evidence>
<dbReference type="AGR" id="ZFIN:ZDB-GENE-131121-532"/>
<dbReference type="STRING" id="7955.ENSDARP00000103392"/>
<dbReference type="Pfam" id="PF00226">
    <property type="entry name" value="DnaJ"/>
    <property type="match status" value="1"/>
</dbReference>
<dbReference type="OrthoDB" id="376357at2759"/>
<keyword evidence="2" id="KW-0472">Membrane</keyword>
<dbReference type="PRINTS" id="PR00625">
    <property type="entry name" value="JDOMAIN"/>
</dbReference>
<feature type="domain" description="J" evidence="3">
    <location>
        <begin position="111"/>
        <end position="175"/>
    </location>
</feature>
<keyword evidence="2" id="KW-1133">Transmembrane helix</keyword>
<dbReference type="RefSeq" id="NP_001313323.1">
    <property type="nucleotide sequence ID" value="NM_001326394.1"/>
</dbReference>
<dbReference type="HOGENOM" id="CLU_1034254_0_0_1"/>
<reference evidence="4" key="1">
    <citation type="submission" date="2011-07" db="UniProtKB">
        <authorList>
            <consortium name="Ensembl"/>
        </authorList>
    </citation>
    <scope>IDENTIFICATION</scope>
    <source>
        <strain evidence="4">Tuebingen</strain>
    </source>
</reference>
<name>E7F8P1_DANRE</name>
<reference evidence="4 5" key="2">
    <citation type="journal article" date="2013" name="Nature">
        <title>The zebrafish reference genome sequence and its relationship to the human genome.</title>
        <authorList>
            <consortium name="Genome Reference Consortium Zebrafish"/>
            <person name="Howe K."/>
            <person name="Clark M.D."/>
            <person name="Torroja C.F."/>
            <person name="Torrance J."/>
            <person name="Berthelot C."/>
            <person name="Muffato M."/>
            <person name="Collins J.E."/>
            <person name="Humphray S."/>
            <person name="McLaren K."/>
            <person name="Matthews L."/>
            <person name="McLaren S."/>
            <person name="Sealy I."/>
            <person name="Caccamo M."/>
            <person name="Churcher C."/>
            <person name="Scott C."/>
            <person name="Barrett J.C."/>
            <person name="Koch R."/>
            <person name="Rauch G.J."/>
            <person name="White S."/>
            <person name="Chow W."/>
            <person name="Kilian B."/>
            <person name="Quintais L.T."/>
            <person name="Guerra-Assuncao J.A."/>
            <person name="Zhou Y."/>
            <person name="Gu Y."/>
            <person name="Yen J."/>
            <person name="Vogel J.H."/>
            <person name="Eyre T."/>
            <person name="Redmond S."/>
            <person name="Banerjee R."/>
            <person name="Chi J."/>
            <person name="Fu B."/>
            <person name="Langley E."/>
            <person name="Maguire S.F."/>
            <person name="Laird G.K."/>
            <person name="Lloyd D."/>
            <person name="Kenyon E."/>
            <person name="Donaldson S."/>
            <person name="Sehra H."/>
            <person name="Almeida-King J."/>
            <person name="Loveland J."/>
            <person name="Trevanion S."/>
            <person name="Jones M."/>
            <person name="Quail M."/>
            <person name="Willey D."/>
            <person name="Hunt A."/>
            <person name="Burton J."/>
            <person name="Sims S."/>
            <person name="McLay K."/>
            <person name="Plumb B."/>
            <person name="Davis J."/>
            <person name="Clee C."/>
            <person name="Oliver K."/>
            <person name="Clark R."/>
            <person name="Riddle C."/>
            <person name="Elliot D."/>
            <person name="Eliott D."/>
            <person name="Threadgold G."/>
            <person name="Harden G."/>
            <person name="Ware D."/>
            <person name="Begum S."/>
            <person name="Mortimore B."/>
            <person name="Mortimer B."/>
            <person name="Kerry G."/>
            <person name="Heath P."/>
            <person name="Phillimore B."/>
            <person name="Tracey A."/>
            <person name="Corby N."/>
            <person name="Dunn M."/>
            <person name="Johnson C."/>
            <person name="Wood J."/>
            <person name="Clark S."/>
            <person name="Pelan S."/>
            <person name="Griffiths G."/>
            <person name="Smith M."/>
            <person name="Glithero R."/>
            <person name="Howden P."/>
            <person name="Barker N."/>
            <person name="Lloyd C."/>
            <person name="Stevens C."/>
            <person name="Harley J."/>
            <person name="Holt K."/>
            <person name="Panagiotidis G."/>
            <person name="Lovell J."/>
            <person name="Beasley H."/>
            <person name="Henderson C."/>
            <person name="Gordon D."/>
            <person name="Auger K."/>
            <person name="Wright D."/>
            <person name="Collins J."/>
            <person name="Raisen C."/>
            <person name="Dyer L."/>
            <person name="Leung K."/>
            <person name="Robertson L."/>
            <person name="Ambridge K."/>
            <person name="Leongamornlert D."/>
            <person name="McGuire S."/>
            <person name="Gilderthorp R."/>
            <person name="Griffiths C."/>
            <person name="Manthravadi D."/>
            <person name="Nichol S."/>
            <person name="Barker G."/>
            <person name="Whitehead S."/>
            <person name="Kay M."/>
            <person name="Brown J."/>
            <person name="Murnane C."/>
            <person name="Gray E."/>
            <person name="Humphries M."/>
            <person name="Sycamore N."/>
            <person name="Barker D."/>
            <person name="Saunders D."/>
            <person name="Wallis J."/>
            <person name="Babbage A."/>
            <person name="Hammond S."/>
            <person name="Mashreghi-Mohammadi M."/>
            <person name="Barr L."/>
            <person name="Martin S."/>
            <person name="Wray P."/>
            <person name="Ellington A."/>
            <person name="Matthews N."/>
            <person name="Ellwood M."/>
            <person name="Woodmansey R."/>
            <person name="Clark G."/>
            <person name="Cooper J."/>
            <person name="Cooper J."/>
            <person name="Tromans A."/>
            <person name="Grafham D."/>
            <person name="Skuce C."/>
            <person name="Pandian R."/>
            <person name="Andrews R."/>
            <person name="Harrison E."/>
            <person name="Kimberley A."/>
            <person name="Garnett J."/>
            <person name="Fosker N."/>
            <person name="Hall R."/>
            <person name="Garner P."/>
            <person name="Kelly D."/>
            <person name="Bird C."/>
            <person name="Palmer S."/>
            <person name="Gehring I."/>
            <person name="Berger A."/>
            <person name="Dooley C.M."/>
            <person name="Ersan-Urun Z."/>
            <person name="Eser C."/>
            <person name="Geiger H."/>
            <person name="Geisler M."/>
            <person name="Karotki L."/>
            <person name="Kirn A."/>
            <person name="Konantz J."/>
            <person name="Konantz M."/>
            <person name="Oberlander M."/>
            <person name="Rudolph-Geiger S."/>
            <person name="Teucke M."/>
            <person name="Lanz C."/>
            <person name="Raddatz G."/>
            <person name="Osoegawa K."/>
            <person name="Zhu B."/>
            <person name="Rapp A."/>
            <person name="Widaa S."/>
            <person name="Langford C."/>
            <person name="Yang F."/>
            <person name="Schuster S.C."/>
            <person name="Carter N.P."/>
            <person name="Harrow J."/>
            <person name="Ning Z."/>
            <person name="Herrero J."/>
            <person name="Searle S.M."/>
            <person name="Enright A."/>
            <person name="Geisler R."/>
            <person name="Plasterk R.H."/>
            <person name="Lee C."/>
            <person name="Westerfield M."/>
            <person name="de Jong P.J."/>
            <person name="Zon L.I."/>
            <person name="Postlethwait J.H."/>
            <person name="Nusslein-Volhard C."/>
            <person name="Hubbard T.J."/>
            <person name="Roest Crollius H."/>
            <person name="Rogers J."/>
            <person name="Stemple D.L."/>
        </authorList>
    </citation>
    <scope>NUCLEOTIDE SEQUENCE [LARGE SCALE GENOMIC DNA]</scope>
    <source>
        <strain evidence="4">Tuebingen</strain>
    </source>
</reference>
<dbReference type="GeneTree" id="ENSGT00510000048685"/>
<feature type="transmembrane region" description="Helical" evidence="2">
    <location>
        <begin position="248"/>
        <end position="267"/>
    </location>
</feature>
<dbReference type="PaxDb" id="7955-ENSDARP00000103392"/>
<reference evidence="6" key="3">
    <citation type="journal article" date="2016" name="BMC Genomics">
        <title>Gene evolution and gene expression after whole genome duplication in fish: the PhyloFish database.</title>
        <authorList>
            <person name="Pasquier J."/>
            <person name="Cabau C."/>
            <person name="Nguyen T."/>
            <person name="Jouanno E."/>
            <person name="Severac D."/>
            <person name="Braasch I."/>
            <person name="Journot L."/>
            <person name="Pontarotti P."/>
            <person name="Klopp C."/>
            <person name="Postlethwait J.H."/>
            <person name="Guiguen Y."/>
            <person name="Bobe J."/>
        </authorList>
    </citation>
    <scope>NUCLEOTIDE SEQUENCE</scope>
    <source>
        <strain evidence="6">Tuebingen</strain>
    </source>
</reference>
<dbReference type="CDD" id="cd06257">
    <property type="entry name" value="DnaJ"/>
    <property type="match status" value="1"/>
</dbReference>
<dbReference type="SMART" id="SM00271">
    <property type="entry name" value="DnaJ"/>
    <property type="match status" value="1"/>
</dbReference>
<evidence type="ECO:0000313" key="4">
    <source>
        <dbReference type="Ensembl" id="ENSDARP00000103392"/>
    </source>
</evidence>
<evidence type="ECO:0000256" key="1">
    <source>
        <dbReference type="SAM" id="MobiDB-lite"/>
    </source>
</evidence>
<dbReference type="KEGG" id="dre:565734"/>
<dbReference type="Ensembl" id="ENSDART00000114923.4">
    <property type="protein sequence ID" value="ENSDARP00000103392.2"/>
    <property type="gene ID" value="ENSDARG00000079415.4"/>
</dbReference>
<protein>
    <submittedName>
        <fullName evidence="4 6">DnaJ (Hsp40) homolog, subfamily C, member 30b</fullName>
    </submittedName>
</protein>
<dbReference type="EMBL" id="CR382327">
    <property type="status" value="NOT_ANNOTATED_CDS"/>
    <property type="molecule type" value="Genomic_DNA"/>
</dbReference>
<dbReference type="eggNOG" id="KOG0691">
    <property type="taxonomic scope" value="Eukaryota"/>
</dbReference>
<gene>
    <name evidence="4 6 7" type="primary">dnajc30b</name>
    <name evidence="6" type="synonym">si:ch211-235m3.11</name>
</gene>
<dbReference type="PANTHER" id="PTHR44873:SF1">
    <property type="entry name" value="DNAJ HOMOLOG SUBFAMILY C MEMBER 30, MITOCHONDRIAL"/>
    <property type="match status" value="1"/>
</dbReference>
<keyword evidence="2" id="KW-0812">Transmembrane</keyword>
<dbReference type="ZFIN" id="ZDB-GENE-131121-532">
    <property type="gene designation" value="dnajc30b"/>
</dbReference>
<evidence type="ECO:0000256" key="2">
    <source>
        <dbReference type="SAM" id="Phobius"/>
    </source>
</evidence>
<reference evidence="6" key="4">
    <citation type="submission" date="2025-04" db="UniProtKB">
        <authorList>
            <consortium name="RefSeq"/>
        </authorList>
    </citation>
    <scope>IDENTIFICATION</scope>
    <source>
        <strain evidence="6">Tuebingen</strain>
    </source>
</reference>
<proteinExistence type="evidence at protein level"/>
<accession>A0A8M1P398</accession>
<dbReference type="InterPro" id="IPR053025">
    <property type="entry name" value="Mito_ATP_Synthase-Asso"/>
</dbReference>
<evidence type="ECO:0007829" key="8">
    <source>
        <dbReference type="PeptideAtlas" id="E7F8P1"/>
    </source>
</evidence>
<dbReference type="OMA" id="HTSKTAY"/>
<dbReference type="Bgee" id="ENSDARG00000079415">
    <property type="expression patterns" value="Expressed in muscle tissue and 21 other cell types or tissues"/>
</dbReference>
<organism evidence="4">
    <name type="scientific">Danio rerio</name>
    <name type="common">Zebrafish</name>
    <name type="synonym">Brachydanio rerio</name>
    <dbReference type="NCBI Taxonomy" id="7955"/>
    <lineage>
        <taxon>Eukaryota</taxon>
        <taxon>Metazoa</taxon>
        <taxon>Chordata</taxon>
        <taxon>Craniata</taxon>
        <taxon>Vertebrata</taxon>
        <taxon>Euteleostomi</taxon>
        <taxon>Actinopterygii</taxon>
        <taxon>Neopterygii</taxon>
        <taxon>Teleostei</taxon>
        <taxon>Ostariophysi</taxon>
        <taxon>Cypriniformes</taxon>
        <taxon>Danionidae</taxon>
        <taxon>Danioninae</taxon>
        <taxon>Danio</taxon>
    </lineage>
</organism>
<evidence type="ECO:0000313" key="6">
    <source>
        <dbReference type="RefSeq" id="NP_001313323.1"/>
    </source>
</evidence>